<sequence length="124" mass="13953">MKDTHAAAGLDGQNRGEDNDILRDFRRVKLNLKLLGRVTGYPATIAHRGQIWTVSANKFLLGDRCLPFVIGIDPVREELTLGIIWDPKDIVIRGFSDVKGLVFTLRQWANKVWLSEVVPADDLD</sequence>
<dbReference type="EMBL" id="MDDG01000013">
    <property type="protein sequence ID" value="OQE35485.1"/>
    <property type="molecule type" value="Genomic_DNA"/>
</dbReference>
<gene>
    <name evidence="1" type="ORF">PENCOP_c013G00708</name>
</gene>
<keyword evidence="2" id="KW-1185">Reference proteome</keyword>
<evidence type="ECO:0000313" key="1">
    <source>
        <dbReference type="EMBL" id="OQE35485.1"/>
    </source>
</evidence>
<protein>
    <submittedName>
        <fullName evidence="1">Uncharacterized protein</fullName>
    </submittedName>
</protein>
<accession>A0A1V6UAH5</accession>
<name>A0A1V6UAH5_9EURO</name>
<comment type="caution">
    <text evidence="1">The sequence shown here is derived from an EMBL/GenBank/DDBJ whole genome shotgun (WGS) entry which is preliminary data.</text>
</comment>
<dbReference type="Proteomes" id="UP000191500">
    <property type="component" value="Unassembled WGS sequence"/>
</dbReference>
<dbReference type="AlphaFoldDB" id="A0A1V6UAH5"/>
<organism evidence="1 2">
    <name type="scientific">Penicillium coprophilum</name>
    <dbReference type="NCBI Taxonomy" id="36646"/>
    <lineage>
        <taxon>Eukaryota</taxon>
        <taxon>Fungi</taxon>
        <taxon>Dikarya</taxon>
        <taxon>Ascomycota</taxon>
        <taxon>Pezizomycotina</taxon>
        <taxon>Eurotiomycetes</taxon>
        <taxon>Eurotiomycetidae</taxon>
        <taxon>Eurotiales</taxon>
        <taxon>Aspergillaceae</taxon>
        <taxon>Penicillium</taxon>
    </lineage>
</organism>
<evidence type="ECO:0000313" key="2">
    <source>
        <dbReference type="Proteomes" id="UP000191500"/>
    </source>
</evidence>
<proteinExistence type="predicted"/>
<reference evidence="2" key="1">
    <citation type="journal article" date="2017" name="Nat. Microbiol.">
        <title>Global analysis of biosynthetic gene clusters reveals vast potential of secondary metabolite production in Penicillium species.</title>
        <authorList>
            <person name="Nielsen J.C."/>
            <person name="Grijseels S."/>
            <person name="Prigent S."/>
            <person name="Ji B."/>
            <person name="Dainat J."/>
            <person name="Nielsen K.F."/>
            <person name="Frisvad J.C."/>
            <person name="Workman M."/>
            <person name="Nielsen J."/>
        </authorList>
    </citation>
    <scope>NUCLEOTIDE SEQUENCE [LARGE SCALE GENOMIC DNA]</scope>
    <source>
        <strain evidence="2">IBT 31321</strain>
    </source>
</reference>